<keyword evidence="2" id="KW-1185">Reference proteome</keyword>
<evidence type="ECO:0000313" key="2">
    <source>
        <dbReference type="Proteomes" id="UP000182367"/>
    </source>
</evidence>
<reference evidence="1 2" key="1">
    <citation type="submission" date="2016-10" db="EMBL/GenBank/DDBJ databases">
        <authorList>
            <person name="Varghese N."/>
            <person name="Submissions S."/>
        </authorList>
    </citation>
    <scope>NUCLEOTIDE SEQUENCE [LARGE SCALE GENOMIC DNA]</scope>
    <source>
        <strain evidence="1 2">Gm-149</strain>
    </source>
</reference>
<accession>A0A1G8WT01</accession>
<dbReference type="EMBL" id="FNEO01000007">
    <property type="protein sequence ID" value="SDJ80745.1"/>
    <property type="molecule type" value="Genomic_DNA"/>
</dbReference>
<proteinExistence type="predicted"/>
<organism evidence="1 2">
    <name type="scientific">Flavobacterium glycines</name>
    <dbReference type="NCBI Taxonomy" id="551990"/>
    <lineage>
        <taxon>Bacteria</taxon>
        <taxon>Pseudomonadati</taxon>
        <taxon>Bacteroidota</taxon>
        <taxon>Flavobacteriia</taxon>
        <taxon>Flavobacteriales</taxon>
        <taxon>Flavobacteriaceae</taxon>
        <taxon>Flavobacterium</taxon>
    </lineage>
</organism>
<evidence type="ECO:0000313" key="1">
    <source>
        <dbReference type="EMBL" id="SDJ80745.1"/>
    </source>
</evidence>
<comment type="caution">
    <text evidence="1">The sequence shown here is derived from an EMBL/GenBank/DDBJ whole genome shotgun (WGS) entry which is preliminary data.</text>
</comment>
<protein>
    <submittedName>
        <fullName evidence="1">Uncharacterized protein</fullName>
    </submittedName>
</protein>
<name>A0A1G8WT01_9FLAO</name>
<dbReference type="Proteomes" id="UP000182367">
    <property type="component" value="Unassembled WGS sequence"/>
</dbReference>
<sequence length="48" mass="5704">MFRLLLKYSLKLLPLVLHEIADYIKEKQAEKKENQSITSKIQENENSK</sequence>
<gene>
    <name evidence="1" type="ORF">SAMN05192550_2811</name>
</gene>